<evidence type="ECO:0000313" key="3">
    <source>
        <dbReference type="Proteomes" id="UP000680866"/>
    </source>
</evidence>
<proteinExistence type="predicted"/>
<dbReference type="AlphaFoldDB" id="A0A810MW17"/>
<dbReference type="EMBL" id="AP023359">
    <property type="protein sequence ID" value="BCJ63833.1"/>
    <property type="molecule type" value="Genomic_DNA"/>
</dbReference>
<feature type="region of interest" description="Disordered" evidence="1">
    <location>
        <begin position="76"/>
        <end position="108"/>
    </location>
</feature>
<protein>
    <submittedName>
        <fullName evidence="2">Uncharacterized protein</fullName>
    </submittedName>
</protein>
<keyword evidence="3" id="KW-1185">Reference proteome</keyword>
<evidence type="ECO:0000256" key="1">
    <source>
        <dbReference type="SAM" id="MobiDB-lite"/>
    </source>
</evidence>
<organism evidence="2 3">
    <name type="scientific">Polymorphospora rubra</name>
    <dbReference type="NCBI Taxonomy" id="338584"/>
    <lineage>
        <taxon>Bacteria</taxon>
        <taxon>Bacillati</taxon>
        <taxon>Actinomycetota</taxon>
        <taxon>Actinomycetes</taxon>
        <taxon>Micromonosporales</taxon>
        <taxon>Micromonosporaceae</taxon>
        <taxon>Polymorphospora</taxon>
    </lineage>
</organism>
<gene>
    <name evidence="2" type="ORF">Prubr_08540</name>
</gene>
<accession>A0A810MW17</accession>
<dbReference type="Proteomes" id="UP000680866">
    <property type="component" value="Chromosome"/>
</dbReference>
<dbReference type="KEGG" id="pry:Prubr_08540"/>
<evidence type="ECO:0000313" key="2">
    <source>
        <dbReference type="EMBL" id="BCJ63833.1"/>
    </source>
</evidence>
<name>A0A810MW17_9ACTN</name>
<reference evidence="2" key="1">
    <citation type="submission" date="2020-08" db="EMBL/GenBank/DDBJ databases">
        <title>Whole genome shotgun sequence of Polymorphospora rubra NBRC 101157.</title>
        <authorList>
            <person name="Komaki H."/>
            <person name="Tamura T."/>
        </authorList>
    </citation>
    <scope>NUCLEOTIDE SEQUENCE</scope>
    <source>
        <strain evidence="2">NBRC 101157</strain>
    </source>
</reference>
<sequence>MADLQRLVDLPQRVAVGLGAQVDRPVAEFRGPVPQRGEHQVGLLPVEGTASEHRPGLHEQHRLVWTVEKVRSELIREDPTPHHAPILPRCGVPGTLTDVSDDPTERPS</sequence>